<dbReference type="Gene3D" id="1.10.10.10">
    <property type="entry name" value="Winged helix-like DNA-binding domain superfamily/Winged helix DNA-binding domain"/>
    <property type="match status" value="1"/>
</dbReference>
<dbReference type="InterPro" id="IPR036390">
    <property type="entry name" value="WH_DNA-bd_sf"/>
</dbReference>
<dbReference type="InterPro" id="IPR005119">
    <property type="entry name" value="LysR_subst-bd"/>
</dbReference>
<evidence type="ECO:0000256" key="3">
    <source>
        <dbReference type="ARBA" id="ARBA00023125"/>
    </source>
</evidence>
<comment type="similarity">
    <text evidence="1">Belongs to the LysR transcriptional regulatory family.</text>
</comment>
<comment type="caution">
    <text evidence="6">The sequence shown here is derived from an EMBL/GenBank/DDBJ whole genome shotgun (WGS) entry which is preliminary data.</text>
</comment>
<evidence type="ECO:0000256" key="2">
    <source>
        <dbReference type="ARBA" id="ARBA00023015"/>
    </source>
</evidence>
<sequence>MAAPLRAVDYRIAPFDLHLLLAVLEQGSITAAAQQVSLSLAAASARLKALEASVGTPLLLRSKAGATPTDAGRALARQARRVLVELESLHLEMASFGGGLRGTLRLLGNTAALSEALPVRLGPFLMAHPDLDVDVQELPSDAVLDGLHRGTAELGVVADHVDTRGLVARPWLSDPLVAVLPRAWTVGRLRSIAFAELLERPWVGLARDSGLGRFLAAQAARSGRVPRHRVRLGSFEAVAQVVAAGVGLAVMPGSAARRLAVQGLRCLPLSDPWARHRQLLLCTTAASEEQPGVQALVAALMEN</sequence>
<protein>
    <submittedName>
        <fullName evidence="6">LysR family transcriptional regulator</fullName>
    </submittedName>
</protein>
<dbReference type="PROSITE" id="PS50931">
    <property type="entry name" value="HTH_LYSR"/>
    <property type="match status" value="1"/>
</dbReference>
<name>A0A2W5G071_9BURK</name>
<dbReference type="GO" id="GO:0005829">
    <property type="term" value="C:cytosol"/>
    <property type="evidence" value="ECO:0007669"/>
    <property type="project" value="TreeGrafter"/>
</dbReference>
<proteinExistence type="inferred from homology"/>
<dbReference type="PANTHER" id="PTHR30419:SF2">
    <property type="entry name" value="LYSR FAMILY TRANSCRIPTIONAL REGULATOR"/>
    <property type="match status" value="1"/>
</dbReference>
<feature type="domain" description="HTH lysR-type" evidence="5">
    <location>
        <begin position="16"/>
        <end position="69"/>
    </location>
</feature>
<dbReference type="InterPro" id="IPR036388">
    <property type="entry name" value="WH-like_DNA-bd_sf"/>
</dbReference>
<evidence type="ECO:0000313" key="6">
    <source>
        <dbReference type="EMBL" id="PZP36692.1"/>
    </source>
</evidence>
<keyword evidence="3" id="KW-0238">DNA-binding</keyword>
<keyword evidence="2" id="KW-0805">Transcription regulation</keyword>
<organism evidence="6 7">
    <name type="scientific">Roseateles depolymerans</name>
    <dbReference type="NCBI Taxonomy" id="76731"/>
    <lineage>
        <taxon>Bacteria</taxon>
        <taxon>Pseudomonadati</taxon>
        <taxon>Pseudomonadota</taxon>
        <taxon>Betaproteobacteria</taxon>
        <taxon>Burkholderiales</taxon>
        <taxon>Sphaerotilaceae</taxon>
        <taxon>Roseateles</taxon>
    </lineage>
</organism>
<accession>A0A2W5G071</accession>
<dbReference type="InterPro" id="IPR050950">
    <property type="entry name" value="HTH-type_LysR_regulators"/>
</dbReference>
<dbReference type="PANTHER" id="PTHR30419">
    <property type="entry name" value="HTH-TYPE TRANSCRIPTIONAL REGULATOR YBHD"/>
    <property type="match status" value="1"/>
</dbReference>
<dbReference type="InterPro" id="IPR000847">
    <property type="entry name" value="LysR_HTH_N"/>
</dbReference>
<dbReference type="AlphaFoldDB" id="A0A2W5G071"/>
<evidence type="ECO:0000259" key="5">
    <source>
        <dbReference type="PROSITE" id="PS50931"/>
    </source>
</evidence>
<dbReference type="Pfam" id="PF00126">
    <property type="entry name" value="HTH_1"/>
    <property type="match status" value="1"/>
</dbReference>
<dbReference type="Proteomes" id="UP000249633">
    <property type="component" value="Unassembled WGS sequence"/>
</dbReference>
<dbReference type="GO" id="GO:0003677">
    <property type="term" value="F:DNA binding"/>
    <property type="evidence" value="ECO:0007669"/>
    <property type="project" value="UniProtKB-KW"/>
</dbReference>
<evidence type="ECO:0000313" key="7">
    <source>
        <dbReference type="Proteomes" id="UP000249633"/>
    </source>
</evidence>
<dbReference type="EMBL" id="QFOD01000001">
    <property type="protein sequence ID" value="PZP36692.1"/>
    <property type="molecule type" value="Genomic_DNA"/>
</dbReference>
<keyword evidence="4" id="KW-0804">Transcription</keyword>
<evidence type="ECO:0000256" key="4">
    <source>
        <dbReference type="ARBA" id="ARBA00023163"/>
    </source>
</evidence>
<evidence type="ECO:0000256" key="1">
    <source>
        <dbReference type="ARBA" id="ARBA00009437"/>
    </source>
</evidence>
<dbReference type="Gene3D" id="3.40.190.290">
    <property type="match status" value="1"/>
</dbReference>
<dbReference type="GO" id="GO:0003700">
    <property type="term" value="F:DNA-binding transcription factor activity"/>
    <property type="evidence" value="ECO:0007669"/>
    <property type="project" value="InterPro"/>
</dbReference>
<dbReference type="SUPFAM" id="SSF46785">
    <property type="entry name" value="Winged helix' DNA-binding domain"/>
    <property type="match status" value="1"/>
</dbReference>
<gene>
    <name evidence="6" type="ORF">DI603_01665</name>
</gene>
<reference evidence="6 7" key="1">
    <citation type="submission" date="2017-08" db="EMBL/GenBank/DDBJ databases">
        <title>Infants hospitalized years apart are colonized by the same room-sourced microbial strains.</title>
        <authorList>
            <person name="Brooks B."/>
            <person name="Olm M.R."/>
            <person name="Firek B.A."/>
            <person name="Baker R."/>
            <person name="Thomas B.C."/>
            <person name="Morowitz M.J."/>
            <person name="Banfield J.F."/>
        </authorList>
    </citation>
    <scope>NUCLEOTIDE SEQUENCE [LARGE SCALE GENOMIC DNA]</scope>
    <source>
        <strain evidence="6">S2_012_000_R2_81</strain>
    </source>
</reference>
<dbReference type="Pfam" id="PF03466">
    <property type="entry name" value="LysR_substrate"/>
    <property type="match status" value="1"/>
</dbReference>
<dbReference type="SUPFAM" id="SSF53850">
    <property type="entry name" value="Periplasmic binding protein-like II"/>
    <property type="match status" value="1"/>
</dbReference>